<organism evidence="2 3">
    <name type="scientific">Marine Group III euryarchaeote CG-Epi1</name>
    <dbReference type="NCBI Taxonomy" id="1888995"/>
    <lineage>
        <taxon>Archaea</taxon>
        <taxon>Methanobacteriati</taxon>
        <taxon>Thermoplasmatota</taxon>
        <taxon>Thermoplasmata</taxon>
        <taxon>Candidatus Thermoprofundales</taxon>
    </lineage>
</organism>
<accession>A0A1J5TLY8</accession>
<dbReference type="GO" id="GO:0016757">
    <property type="term" value="F:glycosyltransferase activity"/>
    <property type="evidence" value="ECO:0007669"/>
    <property type="project" value="InterPro"/>
</dbReference>
<dbReference type="InterPro" id="IPR001296">
    <property type="entry name" value="Glyco_trans_1"/>
</dbReference>
<dbReference type="SUPFAM" id="SSF53756">
    <property type="entry name" value="UDP-Glycosyltransferase/glycogen phosphorylase"/>
    <property type="match status" value="1"/>
</dbReference>
<dbReference type="InterPro" id="IPR050194">
    <property type="entry name" value="Glycosyltransferase_grp1"/>
</dbReference>
<dbReference type="Pfam" id="PF00534">
    <property type="entry name" value="Glycos_transf_1"/>
    <property type="match status" value="1"/>
</dbReference>
<dbReference type="AlphaFoldDB" id="A0A1J5TLY8"/>
<evidence type="ECO:0000259" key="1">
    <source>
        <dbReference type="Pfam" id="PF00534"/>
    </source>
</evidence>
<proteinExistence type="predicted"/>
<comment type="caution">
    <text evidence="2">The sequence shown here is derived from an EMBL/GenBank/DDBJ whole genome shotgun (WGS) entry which is preliminary data.</text>
</comment>
<dbReference type="EMBL" id="MIZA01000001">
    <property type="protein sequence ID" value="OIR21163.1"/>
    <property type="molecule type" value="Genomic_DNA"/>
</dbReference>
<evidence type="ECO:0000313" key="2">
    <source>
        <dbReference type="EMBL" id="OIR21163.1"/>
    </source>
</evidence>
<dbReference type="PANTHER" id="PTHR45947">
    <property type="entry name" value="SULFOQUINOVOSYL TRANSFERASE SQD2"/>
    <property type="match status" value="1"/>
</dbReference>
<name>A0A1J5TLY8_9ARCH</name>
<gene>
    <name evidence="2" type="ORF">BD935_00060</name>
</gene>
<dbReference type="Proteomes" id="UP000183080">
    <property type="component" value="Unassembled WGS sequence"/>
</dbReference>
<dbReference type="PANTHER" id="PTHR45947:SF3">
    <property type="entry name" value="SULFOQUINOVOSYL TRANSFERASE SQD2"/>
    <property type="match status" value="1"/>
</dbReference>
<sequence>MEKKLNIFCFLSMLDLTVEHSLKPIIMLPQVENLFVFRLRHNPGPYLEKTTYFCNKFRFNILNIIFEFFYSIALSKKYKPDIIISYYIKPHGFVALLVGKIINVPVNYNVMSGPEEFKLLRLGRTFDRQSSTLENFLISITSKFDSITTTGTKTMEYLIANGISKELIKILPDSVDLDKFVPINQNKFFDLIYVARLDPIKRQDLFLHMISKLAKKYPDIKAGIVGDGPKYNSLKKLITSLGIKKNVVMLGYREDVELFYHNSRILVLCSEREGLPMVVLEAMGCGLPCVVSDVGDINDLITNNFNGYIVPDYNDIDLFVESIDKLLSSKQNYDMISSNSISTVREKYSYKAATEVWQTILSEI</sequence>
<dbReference type="STRING" id="1888995.BD935_00060"/>
<reference evidence="2 3" key="1">
    <citation type="submission" date="2016-08" db="EMBL/GenBank/DDBJ databases">
        <title>New Insights into Marine Group III Euryarchaeota, from dark to light.</title>
        <authorList>
            <person name="Haro-Moreno J.M."/>
            <person name="Rodriguez-Valera F."/>
            <person name="Lopez-Garcia P."/>
            <person name="Moreira D."/>
            <person name="Martin-Cuadrado A.B."/>
        </authorList>
    </citation>
    <scope>NUCLEOTIDE SEQUENCE [LARGE SCALE GENOMIC DNA]</scope>
    <source>
        <strain evidence="2">CG-Epi1</strain>
    </source>
</reference>
<evidence type="ECO:0000313" key="3">
    <source>
        <dbReference type="Proteomes" id="UP000183080"/>
    </source>
</evidence>
<dbReference type="Gene3D" id="3.40.50.2000">
    <property type="entry name" value="Glycogen Phosphorylase B"/>
    <property type="match status" value="2"/>
</dbReference>
<protein>
    <recommendedName>
        <fullName evidence="1">Glycosyl transferase family 1 domain-containing protein</fullName>
    </recommendedName>
</protein>
<feature type="domain" description="Glycosyl transferase family 1" evidence="1">
    <location>
        <begin position="184"/>
        <end position="340"/>
    </location>
</feature>